<proteinExistence type="predicted"/>
<dbReference type="InterPro" id="IPR006800">
    <property type="entry name" value="Pellino_fam"/>
</dbReference>
<sequence>MADPVLYGELAIIGFNGISQLSDRGPRRTSKISLYKRPVANGVCPGPVKRFPGPQDSCAVRSHAIHSVSYTLSRNETVVVEYIPDPTTDMFQIGRSTNSHIDFVVSEPVGPRNGKCRRKLRGSPSHTRPPIGTEDGIGQSTHIESAVSRFACRIHVKRDPPHTARIYAAGFDASNNIFLGELAVKWKSKGQMDGLTTNGIMILRADPERYIRPSCGTDGSVVNACAFGYSGLTSCVKDSKSIWNTDLDSDHDIFQANVFRLRIGTATVPPA</sequence>
<evidence type="ECO:0000313" key="3">
    <source>
        <dbReference type="EMBL" id="KAA3682314.1"/>
    </source>
</evidence>
<dbReference type="PANTHER" id="PTHR12098">
    <property type="entry name" value="E3 UBIQUITIN-PROTEIN LIGASE PELLINO-RELATED"/>
    <property type="match status" value="1"/>
</dbReference>
<dbReference type="InterPro" id="IPR048334">
    <property type="entry name" value="Pellino_FHA"/>
</dbReference>
<dbReference type="GO" id="GO:0008592">
    <property type="term" value="P:regulation of Toll signaling pathway"/>
    <property type="evidence" value="ECO:0007669"/>
    <property type="project" value="InterPro"/>
</dbReference>
<feature type="region of interest" description="Disordered" evidence="1">
    <location>
        <begin position="110"/>
        <end position="138"/>
    </location>
</feature>
<evidence type="ECO:0000256" key="1">
    <source>
        <dbReference type="SAM" id="MobiDB-lite"/>
    </source>
</evidence>
<comment type="caution">
    <text evidence="3">The sequence shown here is derived from an EMBL/GenBank/DDBJ whole genome shotgun (WGS) entry which is preliminary data.</text>
</comment>
<dbReference type="AlphaFoldDB" id="A0A5J4P321"/>
<dbReference type="GO" id="GO:0061630">
    <property type="term" value="F:ubiquitin protein ligase activity"/>
    <property type="evidence" value="ECO:0007669"/>
    <property type="project" value="InterPro"/>
</dbReference>
<name>A0A5J4P321_9TREM</name>
<dbReference type="EMBL" id="QNGE01000031">
    <property type="protein sequence ID" value="KAA3682314.1"/>
    <property type="molecule type" value="Genomic_DNA"/>
</dbReference>
<evidence type="ECO:0000259" key="2">
    <source>
        <dbReference type="Pfam" id="PF04710"/>
    </source>
</evidence>
<reference evidence="3 4" key="1">
    <citation type="journal article" date="2019" name="Gigascience">
        <title>Whole-genome sequence of the oriental lung fluke Paragonimus westermani.</title>
        <authorList>
            <person name="Oey H."/>
            <person name="Zakrzewski M."/>
            <person name="Narain K."/>
            <person name="Devi K.R."/>
            <person name="Agatsuma T."/>
            <person name="Nawaratna S."/>
            <person name="Gobert G.N."/>
            <person name="Jones M.K."/>
            <person name="Ragan M.A."/>
            <person name="McManus D.P."/>
            <person name="Krause L."/>
        </authorList>
    </citation>
    <scope>NUCLEOTIDE SEQUENCE [LARGE SCALE GENOMIC DNA]</scope>
    <source>
        <strain evidence="3 4">IND2009</strain>
    </source>
</reference>
<dbReference type="GO" id="GO:0000209">
    <property type="term" value="P:protein polyubiquitination"/>
    <property type="evidence" value="ECO:0007669"/>
    <property type="project" value="InterPro"/>
</dbReference>
<dbReference type="PANTHER" id="PTHR12098:SF2">
    <property type="entry name" value="PROTEIN PELLINO"/>
    <property type="match status" value="1"/>
</dbReference>
<accession>A0A5J4P321</accession>
<feature type="domain" description="Pellino FHA" evidence="2">
    <location>
        <begin position="3"/>
        <end position="205"/>
    </location>
</feature>
<dbReference type="Proteomes" id="UP000324629">
    <property type="component" value="Unassembled WGS sequence"/>
</dbReference>
<gene>
    <name evidence="3" type="ORF">DEA37_0004586</name>
</gene>
<keyword evidence="4" id="KW-1185">Reference proteome</keyword>
<dbReference type="Pfam" id="PF04710">
    <property type="entry name" value="Pellino_FHA"/>
    <property type="match status" value="1"/>
</dbReference>
<protein>
    <submittedName>
        <fullName evidence="3">Pellino</fullName>
    </submittedName>
</protein>
<organism evidence="3 4">
    <name type="scientific">Paragonimus westermani</name>
    <dbReference type="NCBI Taxonomy" id="34504"/>
    <lineage>
        <taxon>Eukaryota</taxon>
        <taxon>Metazoa</taxon>
        <taxon>Spiralia</taxon>
        <taxon>Lophotrochozoa</taxon>
        <taxon>Platyhelminthes</taxon>
        <taxon>Trematoda</taxon>
        <taxon>Digenea</taxon>
        <taxon>Plagiorchiida</taxon>
        <taxon>Troglotremata</taxon>
        <taxon>Troglotrematidae</taxon>
        <taxon>Paragonimus</taxon>
    </lineage>
</organism>
<evidence type="ECO:0000313" key="4">
    <source>
        <dbReference type="Proteomes" id="UP000324629"/>
    </source>
</evidence>